<protein>
    <recommendedName>
        <fullName evidence="3">Trypsin-like peptidase domain-containing protein</fullName>
    </recommendedName>
</protein>
<proteinExistence type="predicted"/>
<dbReference type="RefSeq" id="WP_377352259.1">
    <property type="nucleotide sequence ID" value="NZ_JBHTLQ010000003.1"/>
</dbReference>
<reference evidence="2" key="1">
    <citation type="journal article" date="2019" name="Int. J. Syst. Evol. Microbiol.">
        <title>The Global Catalogue of Microorganisms (GCM) 10K type strain sequencing project: providing services to taxonomists for standard genome sequencing and annotation.</title>
        <authorList>
            <consortium name="The Broad Institute Genomics Platform"/>
            <consortium name="The Broad Institute Genome Sequencing Center for Infectious Disease"/>
            <person name="Wu L."/>
            <person name="Ma J."/>
        </authorList>
    </citation>
    <scope>NUCLEOTIDE SEQUENCE [LARGE SCALE GENOMIC DNA]</scope>
    <source>
        <strain evidence="2">CCUG 55074</strain>
    </source>
</reference>
<name>A0ABW3SZK7_9CAUL</name>
<keyword evidence="2" id="KW-1185">Reference proteome</keyword>
<dbReference type="InterPro" id="IPR009003">
    <property type="entry name" value="Peptidase_S1_PA"/>
</dbReference>
<gene>
    <name evidence="1" type="ORF">ACFQ27_02330</name>
</gene>
<organism evidence="1 2">
    <name type="scientific">Phenylobacterium conjunctum</name>
    <dbReference type="NCBI Taxonomy" id="1298959"/>
    <lineage>
        <taxon>Bacteria</taxon>
        <taxon>Pseudomonadati</taxon>
        <taxon>Pseudomonadota</taxon>
        <taxon>Alphaproteobacteria</taxon>
        <taxon>Caulobacterales</taxon>
        <taxon>Caulobacteraceae</taxon>
        <taxon>Phenylobacterium</taxon>
    </lineage>
</organism>
<accession>A0ABW3SZK7</accession>
<dbReference type="EMBL" id="JBHTLQ010000003">
    <property type="protein sequence ID" value="MFD1189402.1"/>
    <property type="molecule type" value="Genomic_DNA"/>
</dbReference>
<evidence type="ECO:0008006" key="3">
    <source>
        <dbReference type="Google" id="ProtNLM"/>
    </source>
</evidence>
<sequence length="300" mass="32432">MHIPREILKTVAFVCFRNKISGSLVPVGSSFFLGIQPDANVPWASNVFITTARHVIDGLAAQGCESCVIRMNAKSPNQTFVEIEIPISEWKFNKTDDSIDVAICEHGLPADADHLVLPMTLGASDAILSEYGVDIGEDVFVSGLFAHHFGNEKNIPIVRVGNIAAMNEERIKTRKGDMDAFLIEARSIGGLSGSPVFINFGAMRQVGNSTLLGAPGPQHVLLGLIHGHFDVKKNDISSDQITEDAIKDSVNAGIAIVVPFEAIKETISQHLNDSSLSADLNRFNVANTALQFSRSLVQRT</sequence>
<comment type="caution">
    <text evidence="1">The sequence shown here is derived from an EMBL/GenBank/DDBJ whole genome shotgun (WGS) entry which is preliminary data.</text>
</comment>
<evidence type="ECO:0000313" key="1">
    <source>
        <dbReference type="EMBL" id="MFD1189402.1"/>
    </source>
</evidence>
<dbReference type="Proteomes" id="UP001597216">
    <property type="component" value="Unassembled WGS sequence"/>
</dbReference>
<evidence type="ECO:0000313" key="2">
    <source>
        <dbReference type="Proteomes" id="UP001597216"/>
    </source>
</evidence>
<dbReference type="SUPFAM" id="SSF50494">
    <property type="entry name" value="Trypsin-like serine proteases"/>
    <property type="match status" value="1"/>
</dbReference>